<organism evidence="1 2">
    <name type="scientific">Inconstantimicrobium mannanitabidum</name>
    <dbReference type="NCBI Taxonomy" id="1604901"/>
    <lineage>
        <taxon>Bacteria</taxon>
        <taxon>Bacillati</taxon>
        <taxon>Bacillota</taxon>
        <taxon>Clostridia</taxon>
        <taxon>Eubacteriales</taxon>
        <taxon>Clostridiaceae</taxon>
        <taxon>Inconstantimicrobium</taxon>
    </lineage>
</organism>
<dbReference type="EMBL" id="BROD01000001">
    <property type="protein sequence ID" value="GKX67568.1"/>
    <property type="molecule type" value="Genomic_DNA"/>
</dbReference>
<protein>
    <submittedName>
        <fullName evidence="1">Uncharacterized protein</fullName>
    </submittedName>
</protein>
<sequence>MEKEEVELLPSGLVTCFLDDREVRILKISPERLTVRVAEEICNMDCIRVMFYIFDENRYREVIIKNYKIIAKTQGNFSFTYVFSIEAQEYSDNVRNIFKKYSNYIMAKAFGDENEFSKEMVGYPAELDYEFYKYYSEQKKDWMSGLNYSGWNEDIIDSIELAITLDNDILYEQYMQKNIAEFKSDYLKQNFAENHKLFQKDITRLYIGNEFCHNLFPKIDLLMSMLQKAKEEQLQVTLCFTYMRDNYIEKTKSVIEKVYNWCRENDRIIEIVINDFGMIRLVEDKTDYFRLSLGVLLNKRKKDPRYIYKNGFAQELIGKNNLNISIYSKFLKEYKIERYEYESCGYRTSIADGYHSLHMPFYQTNTSQYCPLYAMCTTMDRGNQKLITHCPKYCKDYVFAYPKHLKMVGRYNSLFAFDDTMLKNPKELEYYINSGIDRVVLNFV</sequence>
<dbReference type="Proteomes" id="UP001058074">
    <property type="component" value="Unassembled WGS sequence"/>
</dbReference>
<comment type="caution">
    <text evidence="1">The sequence shown here is derived from an EMBL/GenBank/DDBJ whole genome shotgun (WGS) entry which is preliminary data.</text>
</comment>
<keyword evidence="2" id="KW-1185">Reference proteome</keyword>
<proteinExistence type="predicted"/>
<name>A0ACB5RE60_9CLOT</name>
<accession>A0ACB5RE60</accession>
<gene>
    <name evidence="1" type="ORF">rsdtw13_28260</name>
</gene>
<evidence type="ECO:0000313" key="2">
    <source>
        <dbReference type="Proteomes" id="UP001058074"/>
    </source>
</evidence>
<evidence type="ECO:0000313" key="1">
    <source>
        <dbReference type="EMBL" id="GKX67568.1"/>
    </source>
</evidence>
<reference evidence="1" key="1">
    <citation type="journal article" date="2025" name="Int. J. Syst. Evol. Microbiol.">
        <title>Inconstantimicrobium mannanitabidum sp. nov., a novel member of the family Clostridiaceae isolated from anoxic soil under the treatment of reductive soil disinfestation.</title>
        <authorList>
            <person name="Ueki A."/>
            <person name="Tonouchi A."/>
            <person name="Honma S."/>
            <person name="Kaku N."/>
            <person name="Ueki K."/>
        </authorList>
    </citation>
    <scope>NUCLEOTIDE SEQUENCE</scope>
    <source>
        <strain evidence="1">TW13</strain>
    </source>
</reference>